<dbReference type="CDD" id="cd17920">
    <property type="entry name" value="DEXHc_RecQ"/>
    <property type="match status" value="1"/>
</dbReference>
<evidence type="ECO:0000256" key="9">
    <source>
        <dbReference type="ARBA" id="ARBA00034808"/>
    </source>
</evidence>
<evidence type="ECO:0000256" key="8">
    <source>
        <dbReference type="ARBA" id="ARBA00034617"/>
    </source>
</evidence>
<dbReference type="InterPro" id="IPR001650">
    <property type="entry name" value="Helicase_C-like"/>
</dbReference>
<dbReference type="EC" id="5.6.2.4" evidence="9"/>
<comment type="similarity">
    <text evidence="1">Belongs to the helicase family. RecQ subfamily.</text>
</comment>
<dbReference type="InterPro" id="IPR011545">
    <property type="entry name" value="DEAD/DEAH_box_helicase_dom"/>
</dbReference>
<dbReference type="InterPro" id="IPR027417">
    <property type="entry name" value="P-loop_NTPase"/>
</dbReference>
<dbReference type="Pfam" id="PF00270">
    <property type="entry name" value="DEAD"/>
    <property type="match status" value="1"/>
</dbReference>
<reference evidence="12 13" key="1">
    <citation type="submission" date="2018-03" db="EMBL/GenBank/DDBJ databases">
        <title>Genomic Encyclopedia of Archaeal and Bacterial Type Strains, Phase II (KMG-II): from individual species to whole genera.</title>
        <authorList>
            <person name="Goeker M."/>
        </authorList>
    </citation>
    <scope>NUCLEOTIDE SEQUENCE [LARGE SCALE GENOMIC DNA]</scope>
    <source>
        <strain evidence="12 13">DSM 18107</strain>
    </source>
</reference>
<comment type="caution">
    <text evidence="12">The sequence shown here is derived from an EMBL/GenBank/DDBJ whole genome shotgun (WGS) entry which is preliminary data.</text>
</comment>
<dbReference type="InterPro" id="IPR002464">
    <property type="entry name" value="DNA/RNA_helicase_DEAH_CS"/>
</dbReference>
<dbReference type="SMART" id="SM00487">
    <property type="entry name" value="DEXDc"/>
    <property type="match status" value="1"/>
</dbReference>
<accession>A0A2P8GCK9</accession>
<evidence type="ECO:0000256" key="5">
    <source>
        <dbReference type="ARBA" id="ARBA00022840"/>
    </source>
</evidence>
<dbReference type="SMART" id="SM00490">
    <property type="entry name" value="HELICc"/>
    <property type="match status" value="1"/>
</dbReference>
<keyword evidence="4 12" id="KW-0347">Helicase</keyword>
<gene>
    <name evidence="12" type="ORF">CLV42_1043</name>
</gene>
<evidence type="ECO:0000256" key="3">
    <source>
        <dbReference type="ARBA" id="ARBA00022801"/>
    </source>
</evidence>
<dbReference type="AlphaFoldDB" id="A0A2P8GCK9"/>
<protein>
    <recommendedName>
        <fullName evidence="9">DNA 3'-5' helicase</fullName>
        <ecNumber evidence="9">5.6.2.4</ecNumber>
    </recommendedName>
</protein>
<dbReference type="GO" id="GO:0000724">
    <property type="term" value="P:double-strand break repair via homologous recombination"/>
    <property type="evidence" value="ECO:0007669"/>
    <property type="project" value="TreeGrafter"/>
</dbReference>
<dbReference type="PANTHER" id="PTHR13710:SF105">
    <property type="entry name" value="ATP-DEPENDENT DNA HELICASE Q1"/>
    <property type="match status" value="1"/>
</dbReference>
<sequence length="540" mass="61575">MDLLSKYKSHFPDINALYDYQDTVLNILTRKEHTLAIIPTGGGKSLLYQLMALDLKGVTLVISPLLALMEEQVQELNSKGNISALALNSNIRFNKQREILRKLKGDTFKIIYVSPERLQNPFFRACLIASGIDISLIVVDEAHCVSQWGESFRPDYGQIGQFVNFLKSNHKYPFLLCLTATLSLAARKDITAAFKIKPENTFVSKQVIRDNLILHFQKVGQEKEKEHSLRSFLAEYTPRKTVVYLYSKFLCEEYAKTFADNHTTGFFHADVDAQKKHAVYNKFLNGEIEILFATTAFGMGINIPDIESIVHFHIPNSVEEYYQQAGRGWRKKDPVKNCNCLALWSDKNFKERAREINREKFTVDILHQAFRSLIGSARIKSVGQVVSKDKAAFLNSEKYNLQLLRYKLEKYGIIKTIGEINGSPLSIELVKNTPLWKSIVKEAEEGIDGFVHVSKFLGISIPEIIQHLYEQDLQNNIKKLPATSKDIYFQILALEISEDIAGRIVAEINACIDFRIGQLAELKELFSSENKMEQLHKILS</sequence>
<evidence type="ECO:0000256" key="2">
    <source>
        <dbReference type="ARBA" id="ARBA00022741"/>
    </source>
</evidence>
<dbReference type="EMBL" id="PYGK01000004">
    <property type="protein sequence ID" value="PSL31711.1"/>
    <property type="molecule type" value="Genomic_DNA"/>
</dbReference>
<dbReference type="OrthoDB" id="9779910at2"/>
<evidence type="ECO:0000259" key="10">
    <source>
        <dbReference type="PROSITE" id="PS51192"/>
    </source>
</evidence>
<dbReference type="GO" id="GO:0009378">
    <property type="term" value="F:four-way junction helicase activity"/>
    <property type="evidence" value="ECO:0007669"/>
    <property type="project" value="TreeGrafter"/>
</dbReference>
<evidence type="ECO:0000259" key="11">
    <source>
        <dbReference type="PROSITE" id="PS51194"/>
    </source>
</evidence>
<evidence type="ECO:0000313" key="12">
    <source>
        <dbReference type="EMBL" id="PSL31711.1"/>
    </source>
</evidence>
<dbReference type="PANTHER" id="PTHR13710">
    <property type="entry name" value="DNA HELICASE RECQ FAMILY MEMBER"/>
    <property type="match status" value="1"/>
</dbReference>
<dbReference type="Gene3D" id="3.40.50.300">
    <property type="entry name" value="P-loop containing nucleotide triphosphate hydrolases"/>
    <property type="match status" value="2"/>
</dbReference>
<dbReference type="GO" id="GO:0005694">
    <property type="term" value="C:chromosome"/>
    <property type="evidence" value="ECO:0007669"/>
    <property type="project" value="TreeGrafter"/>
</dbReference>
<keyword evidence="7" id="KW-0413">Isomerase</keyword>
<keyword evidence="5" id="KW-0067">ATP-binding</keyword>
<organism evidence="12 13">
    <name type="scientific">Chitinophaga ginsengisoli</name>
    <dbReference type="NCBI Taxonomy" id="363837"/>
    <lineage>
        <taxon>Bacteria</taxon>
        <taxon>Pseudomonadati</taxon>
        <taxon>Bacteroidota</taxon>
        <taxon>Chitinophagia</taxon>
        <taxon>Chitinophagales</taxon>
        <taxon>Chitinophagaceae</taxon>
        <taxon>Chitinophaga</taxon>
    </lineage>
</organism>
<dbReference type="GO" id="GO:0005737">
    <property type="term" value="C:cytoplasm"/>
    <property type="evidence" value="ECO:0007669"/>
    <property type="project" value="TreeGrafter"/>
</dbReference>
<comment type="catalytic activity">
    <reaction evidence="8">
        <text>Couples ATP hydrolysis with the unwinding of duplex DNA by translocating in the 3'-5' direction.</text>
        <dbReference type="EC" id="5.6.2.4"/>
    </reaction>
</comment>
<dbReference type="InterPro" id="IPR004589">
    <property type="entry name" value="DNA_helicase_ATP-dep_RecQ"/>
</dbReference>
<evidence type="ECO:0000256" key="6">
    <source>
        <dbReference type="ARBA" id="ARBA00023125"/>
    </source>
</evidence>
<feature type="domain" description="Helicase ATP-binding" evidence="10">
    <location>
        <begin position="25"/>
        <end position="200"/>
    </location>
</feature>
<dbReference type="Proteomes" id="UP000240978">
    <property type="component" value="Unassembled WGS sequence"/>
</dbReference>
<dbReference type="NCBIfam" id="TIGR00614">
    <property type="entry name" value="recQ_fam"/>
    <property type="match status" value="1"/>
</dbReference>
<evidence type="ECO:0000256" key="1">
    <source>
        <dbReference type="ARBA" id="ARBA00005446"/>
    </source>
</evidence>
<keyword evidence="13" id="KW-1185">Reference proteome</keyword>
<dbReference type="PROSITE" id="PS51194">
    <property type="entry name" value="HELICASE_CTER"/>
    <property type="match status" value="1"/>
</dbReference>
<evidence type="ECO:0000256" key="4">
    <source>
        <dbReference type="ARBA" id="ARBA00022806"/>
    </source>
</evidence>
<dbReference type="GO" id="GO:0043138">
    <property type="term" value="F:3'-5' DNA helicase activity"/>
    <property type="evidence" value="ECO:0007669"/>
    <property type="project" value="UniProtKB-EC"/>
</dbReference>
<keyword evidence="3" id="KW-0378">Hydrolase</keyword>
<dbReference type="PROSITE" id="PS51192">
    <property type="entry name" value="HELICASE_ATP_BIND_1"/>
    <property type="match status" value="1"/>
</dbReference>
<feature type="domain" description="Helicase C-terminal" evidence="11">
    <location>
        <begin position="228"/>
        <end position="374"/>
    </location>
</feature>
<name>A0A2P8GCK9_9BACT</name>
<keyword evidence="2" id="KW-0547">Nucleotide-binding</keyword>
<dbReference type="GO" id="GO:0003677">
    <property type="term" value="F:DNA binding"/>
    <property type="evidence" value="ECO:0007669"/>
    <property type="project" value="UniProtKB-KW"/>
</dbReference>
<dbReference type="RefSeq" id="WP_106601949.1">
    <property type="nucleotide sequence ID" value="NZ_PYGK01000004.1"/>
</dbReference>
<proteinExistence type="inferred from homology"/>
<dbReference type="GO" id="GO:0005524">
    <property type="term" value="F:ATP binding"/>
    <property type="evidence" value="ECO:0007669"/>
    <property type="project" value="UniProtKB-KW"/>
</dbReference>
<dbReference type="Pfam" id="PF00271">
    <property type="entry name" value="Helicase_C"/>
    <property type="match status" value="1"/>
</dbReference>
<dbReference type="PROSITE" id="PS00690">
    <property type="entry name" value="DEAH_ATP_HELICASE"/>
    <property type="match status" value="1"/>
</dbReference>
<keyword evidence="6" id="KW-0238">DNA-binding</keyword>
<dbReference type="GO" id="GO:0016787">
    <property type="term" value="F:hydrolase activity"/>
    <property type="evidence" value="ECO:0007669"/>
    <property type="project" value="UniProtKB-KW"/>
</dbReference>
<dbReference type="InterPro" id="IPR014001">
    <property type="entry name" value="Helicase_ATP-bd"/>
</dbReference>
<evidence type="ECO:0000256" key="7">
    <source>
        <dbReference type="ARBA" id="ARBA00023235"/>
    </source>
</evidence>
<evidence type="ECO:0000313" key="13">
    <source>
        <dbReference type="Proteomes" id="UP000240978"/>
    </source>
</evidence>
<dbReference type="SUPFAM" id="SSF52540">
    <property type="entry name" value="P-loop containing nucleoside triphosphate hydrolases"/>
    <property type="match status" value="1"/>
</dbReference>